<dbReference type="EMBL" id="LR797049">
    <property type="protein sequence ID" value="CAB4183634.1"/>
    <property type="molecule type" value="Genomic_DNA"/>
</dbReference>
<accession>A0A6J5QVL4</accession>
<organism evidence="1">
    <name type="scientific">uncultured Caudovirales phage</name>
    <dbReference type="NCBI Taxonomy" id="2100421"/>
    <lineage>
        <taxon>Viruses</taxon>
        <taxon>Duplodnaviria</taxon>
        <taxon>Heunggongvirae</taxon>
        <taxon>Uroviricota</taxon>
        <taxon>Caudoviricetes</taxon>
        <taxon>Peduoviridae</taxon>
        <taxon>Maltschvirus</taxon>
        <taxon>Maltschvirus maltsch</taxon>
    </lineage>
</organism>
<name>A0A6J5QVL4_9CAUD</name>
<protein>
    <submittedName>
        <fullName evidence="1">Uncharacterized protein</fullName>
    </submittedName>
</protein>
<sequence>MKKHNSLLKAQKVKDGTKPAISLNPVLSAAASTELPTKHKKKKTKIFKDGERGLLLLEALELIWYMEQGYSMQKHAKALMNKCNYDFYNREPKFIK</sequence>
<proteinExistence type="predicted"/>
<gene>
    <name evidence="1" type="ORF">UFOVP1106_30</name>
</gene>
<evidence type="ECO:0000313" key="1">
    <source>
        <dbReference type="EMBL" id="CAB4183634.1"/>
    </source>
</evidence>
<reference evidence="1" key="1">
    <citation type="submission" date="2020-05" db="EMBL/GenBank/DDBJ databases">
        <authorList>
            <person name="Chiriac C."/>
            <person name="Salcher M."/>
            <person name="Ghai R."/>
            <person name="Kavagutti S V."/>
        </authorList>
    </citation>
    <scope>NUCLEOTIDE SEQUENCE</scope>
</reference>